<evidence type="ECO:0000256" key="13">
    <source>
        <dbReference type="NCBIfam" id="TIGR04265"/>
    </source>
</evidence>
<keyword evidence="10 12" id="KW-0594">Phospholipid biosynthesis</keyword>
<comment type="subcellular location">
    <subcellularLocation>
        <location evidence="1 12">Cell membrane</location>
        <topology evidence="1 12">Multi-pass membrane protein</topology>
    </subcellularLocation>
</comment>
<dbReference type="GO" id="GO:0005886">
    <property type="term" value="C:plasma membrane"/>
    <property type="evidence" value="ECO:0007669"/>
    <property type="project" value="UniProtKB-SubCell"/>
</dbReference>
<comment type="similarity">
    <text evidence="12">Belongs to the phospholipase D family. Cardiolipin synthase subfamily.</text>
</comment>
<evidence type="ECO:0000313" key="16">
    <source>
        <dbReference type="Proteomes" id="UP000285120"/>
    </source>
</evidence>
<dbReference type="GO" id="GO:0008808">
    <property type="term" value="F:cardiolipin synthase activity"/>
    <property type="evidence" value="ECO:0007669"/>
    <property type="project" value="UniProtKB-UniRule"/>
</dbReference>
<protein>
    <recommendedName>
        <fullName evidence="12 13">Cardiolipin synthase</fullName>
        <shortName evidence="12">CL synthase</shortName>
        <ecNumber evidence="12 13">2.7.8.-</ecNumber>
    </recommendedName>
</protein>
<evidence type="ECO:0000256" key="9">
    <source>
        <dbReference type="ARBA" id="ARBA00023136"/>
    </source>
</evidence>
<dbReference type="Pfam" id="PF13091">
    <property type="entry name" value="PLDc_2"/>
    <property type="match status" value="2"/>
</dbReference>
<keyword evidence="4 12" id="KW-0808">Transferase</keyword>
<dbReference type="PANTHER" id="PTHR21248:SF22">
    <property type="entry name" value="PHOSPHOLIPASE D"/>
    <property type="match status" value="1"/>
</dbReference>
<evidence type="ECO:0000256" key="4">
    <source>
        <dbReference type="ARBA" id="ARBA00022679"/>
    </source>
</evidence>
<dbReference type="InterPro" id="IPR025202">
    <property type="entry name" value="PLD-like_dom"/>
</dbReference>
<dbReference type="SUPFAM" id="SSF56024">
    <property type="entry name" value="Phospholipase D/nuclease"/>
    <property type="match status" value="2"/>
</dbReference>
<keyword evidence="7 12" id="KW-1133">Transmembrane helix</keyword>
<dbReference type="OrthoDB" id="9762009at2"/>
<dbReference type="NCBIfam" id="TIGR04265">
    <property type="entry name" value="bac_cardiolipin"/>
    <property type="match status" value="1"/>
</dbReference>
<dbReference type="InterPro" id="IPR022924">
    <property type="entry name" value="Cardiolipin_synthase"/>
</dbReference>
<comment type="caution">
    <text evidence="15">The sequence shown here is derived from an EMBL/GenBank/DDBJ whole genome shotgun (WGS) entry which is preliminary data.</text>
</comment>
<dbReference type="SMART" id="SM00155">
    <property type="entry name" value="PLDc"/>
    <property type="match status" value="2"/>
</dbReference>
<name>A0A419V013_9BACL</name>
<dbReference type="EC" id="2.7.8.-" evidence="12 13"/>
<sequence>MDWFSWSVNILLFVNLVLAIFLIFNERRDAGSTWAWLLILFFLPIIGFLLYLFLGRQMKQENFYRLTREEQAYHSGHIHTQLMQLDSPDNKAKLKIHTSSKYDSLAAMNLRGSKALLSFHNRISLLHDGNQKFNKMMEDMQQARTEINIQYFIIKRDPLGRKLLDILTEKAREGVKVRILYDGIGSMHLKSSDFEELASYKGEVRVFFPSLFKYINLRINNRNHRKLCVIDGKIGYIGGFNVGTEYLGEAEKFGYWRDTHLRLEGDAVYQIQERFIMDWHYAGSGRPDPEEWFEFAPHAIEDTAAVQIVASGPNSRTEHLKNAMIHMILRAEHRIYIQTPYFIPDQSFIDACKMALLSGVELHIMIPGKKDHPFVMWASWSFLGELLDYGAQAYLYDGGFLHAKTLVIDGEASTVGTTNLDARSFRLNFEVNAIVYNNKLALELESLFETDAAQCRMLTKDIYNRRAWHIKAREGFARLLSPIL</sequence>
<dbReference type="PROSITE" id="PS50035">
    <property type="entry name" value="PLD"/>
    <property type="match status" value="2"/>
</dbReference>
<comment type="function">
    <text evidence="12">Catalyzes the reversible phosphatidyl group transfer from one phosphatidylglycerol molecule to another to form cardiolipin (CL) (diphosphatidylglycerol) and glycerol.</text>
</comment>
<keyword evidence="8 12" id="KW-0443">Lipid metabolism</keyword>
<reference evidence="15 16" key="1">
    <citation type="submission" date="2018-09" db="EMBL/GenBank/DDBJ databases">
        <title>Genomic Encyclopedia of Archaeal and Bacterial Type Strains, Phase II (KMG-II): from individual species to whole genera.</title>
        <authorList>
            <person name="Goeker M."/>
        </authorList>
    </citation>
    <scope>NUCLEOTIDE SEQUENCE [LARGE SCALE GENOMIC DNA]</scope>
    <source>
        <strain evidence="15 16">DSM 17008</strain>
    </source>
</reference>
<evidence type="ECO:0000259" key="14">
    <source>
        <dbReference type="PROSITE" id="PS50035"/>
    </source>
</evidence>
<feature type="domain" description="PLD phosphodiesterase" evidence="14">
    <location>
        <begin position="219"/>
        <end position="246"/>
    </location>
</feature>
<evidence type="ECO:0000256" key="6">
    <source>
        <dbReference type="ARBA" id="ARBA00022737"/>
    </source>
</evidence>
<evidence type="ECO:0000256" key="3">
    <source>
        <dbReference type="ARBA" id="ARBA00022516"/>
    </source>
</evidence>
<feature type="transmembrane region" description="Helical" evidence="12">
    <location>
        <begin position="36"/>
        <end position="54"/>
    </location>
</feature>
<evidence type="ECO:0000256" key="8">
    <source>
        <dbReference type="ARBA" id="ARBA00023098"/>
    </source>
</evidence>
<keyword evidence="6" id="KW-0677">Repeat</keyword>
<dbReference type="InterPro" id="IPR030874">
    <property type="entry name" value="Cardiolipin_synth_Firmi"/>
</dbReference>
<evidence type="ECO:0000313" key="15">
    <source>
        <dbReference type="EMBL" id="RKD71306.1"/>
    </source>
</evidence>
<evidence type="ECO:0000256" key="7">
    <source>
        <dbReference type="ARBA" id="ARBA00022989"/>
    </source>
</evidence>
<dbReference type="PANTHER" id="PTHR21248">
    <property type="entry name" value="CARDIOLIPIN SYNTHASE"/>
    <property type="match status" value="1"/>
</dbReference>
<dbReference type="Pfam" id="PF13396">
    <property type="entry name" value="PLDc_N"/>
    <property type="match status" value="1"/>
</dbReference>
<organism evidence="15 16">
    <name type="scientific">Sinobaca qinghaiensis</name>
    <dbReference type="NCBI Taxonomy" id="342944"/>
    <lineage>
        <taxon>Bacteria</taxon>
        <taxon>Bacillati</taxon>
        <taxon>Bacillota</taxon>
        <taxon>Bacilli</taxon>
        <taxon>Bacillales</taxon>
        <taxon>Sporolactobacillaceae</taxon>
        <taxon>Sinobaca</taxon>
    </lineage>
</organism>
<feature type="active site" evidence="12">
    <location>
        <position position="402"/>
    </location>
</feature>
<dbReference type="CDD" id="cd09112">
    <property type="entry name" value="PLDc_CLS_2"/>
    <property type="match status" value="1"/>
</dbReference>
<evidence type="ECO:0000256" key="5">
    <source>
        <dbReference type="ARBA" id="ARBA00022692"/>
    </source>
</evidence>
<feature type="domain" description="PLD phosphodiesterase" evidence="14">
    <location>
        <begin position="397"/>
        <end position="424"/>
    </location>
</feature>
<dbReference type="InterPro" id="IPR027379">
    <property type="entry name" value="CLS_N"/>
</dbReference>
<feature type="active site" evidence="12">
    <location>
        <position position="404"/>
    </location>
</feature>
<dbReference type="CDD" id="cd09110">
    <property type="entry name" value="PLDc_CLS_1"/>
    <property type="match status" value="1"/>
</dbReference>
<keyword evidence="3 12" id="KW-0444">Lipid biosynthesis</keyword>
<dbReference type="HAMAP" id="MF_01916">
    <property type="entry name" value="Cardiolipin_synth_Cls"/>
    <property type="match status" value="1"/>
</dbReference>
<keyword evidence="5 12" id="KW-0812">Transmembrane</keyword>
<accession>A0A419V013</accession>
<dbReference type="FunFam" id="3.30.870.10:FF:000014">
    <property type="entry name" value="Cardiolipin synthase"/>
    <property type="match status" value="1"/>
</dbReference>
<dbReference type="InterPro" id="IPR001736">
    <property type="entry name" value="PLipase_D/transphosphatidylase"/>
</dbReference>
<keyword evidence="11 12" id="KW-1208">Phospholipid metabolism</keyword>
<dbReference type="AlphaFoldDB" id="A0A419V013"/>
<feature type="transmembrane region" description="Helical" evidence="12">
    <location>
        <begin position="6"/>
        <end position="24"/>
    </location>
</feature>
<gene>
    <name evidence="15" type="ORF">ATL39_2702</name>
</gene>
<keyword evidence="2 12" id="KW-1003">Cell membrane</keyword>
<evidence type="ECO:0000256" key="10">
    <source>
        <dbReference type="ARBA" id="ARBA00023209"/>
    </source>
</evidence>
<dbReference type="Proteomes" id="UP000285120">
    <property type="component" value="Unassembled WGS sequence"/>
</dbReference>
<evidence type="ECO:0000256" key="1">
    <source>
        <dbReference type="ARBA" id="ARBA00004651"/>
    </source>
</evidence>
<feature type="active site" evidence="12">
    <location>
        <position position="226"/>
    </location>
</feature>
<feature type="active site" evidence="12">
    <location>
        <position position="231"/>
    </location>
</feature>
<dbReference type="GO" id="GO:0032049">
    <property type="term" value="P:cardiolipin biosynthetic process"/>
    <property type="evidence" value="ECO:0007669"/>
    <property type="project" value="UniProtKB-UniRule"/>
</dbReference>
<dbReference type="Gene3D" id="3.30.870.10">
    <property type="entry name" value="Endonuclease Chain A"/>
    <property type="match status" value="2"/>
</dbReference>
<evidence type="ECO:0000256" key="12">
    <source>
        <dbReference type="HAMAP-Rule" id="MF_01916"/>
    </source>
</evidence>
<proteinExistence type="inferred from homology"/>
<evidence type="ECO:0000256" key="11">
    <source>
        <dbReference type="ARBA" id="ARBA00023264"/>
    </source>
</evidence>
<comment type="catalytic activity">
    <reaction evidence="12">
        <text>2 a 1,2-diacyl-sn-glycero-3-phospho-(1'-sn-glycerol) = a cardiolipin + glycerol</text>
        <dbReference type="Rhea" id="RHEA:31451"/>
        <dbReference type="ChEBI" id="CHEBI:17754"/>
        <dbReference type="ChEBI" id="CHEBI:62237"/>
        <dbReference type="ChEBI" id="CHEBI:64716"/>
    </reaction>
</comment>
<feature type="active site" evidence="12">
    <location>
        <position position="409"/>
    </location>
</feature>
<dbReference type="RefSeq" id="WP_120193846.1">
    <property type="nucleotide sequence ID" value="NZ_RAPK01000010.1"/>
</dbReference>
<keyword evidence="16" id="KW-1185">Reference proteome</keyword>
<feature type="active site" evidence="12">
    <location>
        <position position="224"/>
    </location>
</feature>
<keyword evidence="9 12" id="KW-0472">Membrane</keyword>
<evidence type="ECO:0000256" key="2">
    <source>
        <dbReference type="ARBA" id="ARBA00022475"/>
    </source>
</evidence>
<dbReference type="EMBL" id="RAPK01000010">
    <property type="protein sequence ID" value="RKD71306.1"/>
    <property type="molecule type" value="Genomic_DNA"/>
</dbReference>